<dbReference type="Proteomes" id="UP000266327">
    <property type="component" value="Unassembled WGS sequence"/>
</dbReference>
<evidence type="ECO:0000313" key="2">
    <source>
        <dbReference type="EMBL" id="RJG00937.1"/>
    </source>
</evidence>
<feature type="signal peptide" evidence="1">
    <location>
        <begin position="1"/>
        <end position="20"/>
    </location>
</feature>
<evidence type="ECO:0008006" key="4">
    <source>
        <dbReference type="Google" id="ProtNLM"/>
    </source>
</evidence>
<keyword evidence="3" id="KW-1185">Reference proteome</keyword>
<organism evidence="2 3">
    <name type="scientific">Noviherbaspirillum sedimenti</name>
    <dbReference type="NCBI Taxonomy" id="2320865"/>
    <lineage>
        <taxon>Bacteria</taxon>
        <taxon>Pseudomonadati</taxon>
        <taxon>Pseudomonadota</taxon>
        <taxon>Betaproteobacteria</taxon>
        <taxon>Burkholderiales</taxon>
        <taxon>Oxalobacteraceae</taxon>
        <taxon>Noviherbaspirillum</taxon>
    </lineage>
</organism>
<reference evidence="3" key="1">
    <citation type="submission" date="2018-09" db="EMBL/GenBank/DDBJ databases">
        <authorList>
            <person name="Zhu H."/>
        </authorList>
    </citation>
    <scope>NUCLEOTIDE SEQUENCE [LARGE SCALE GENOMIC DNA]</scope>
    <source>
        <strain evidence="3">K1S02-23</strain>
    </source>
</reference>
<dbReference type="SUPFAM" id="SSF53474">
    <property type="entry name" value="alpha/beta-Hydrolases"/>
    <property type="match status" value="1"/>
</dbReference>
<proteinExistence type="predicted"/>
<dbReference type="EMBL" id="QYUQ01000002">
    <property type="protein sequence ID" value="RJG00937.1"/>
    <property type="molecule type" value="Genomic_DNA"/>
</dbReference>
<sequence>MTLKTLAALLLAGVSASAFALTPGSGTWVKETTLFGLQDAYTYVPKNAAPATIGQGRALMLTLHGCAMTASGNVINKKYNWEDTAEKYGMVVIAPTVPSGTTSTRSYSGCWDWFGANPAARPAMKPFS</sequence>
<keyword evidence="1" id="KW-0732">Signal</keyword>
<evidence type="ECO:0000256" key="1">
    <source>
        <dbReference type="SAM" id="SignalP"/>
    </source>
</evidence>
<protein>
    <recommendedName>
        <fullName evidence="4">Poly(3-hydroxybutyrate) depolymerase</fullName>
    </recommendedName>
</protein>
<gene>
    <name evidence="2" type="ORF">D3878_04485</name>
</gene>
<accession>A0A3A3FXR1</accession>
<dbReference type="AlphaFoldDB" id="A0A3A3FXR1"/>
<name>A0A3A3FXR1_9BURK</name>
<comment type="caution">
    <text evidence="2">The sequence shown here is derived from an EMBL/GenBank/DDBJ whole genome shotgun (WGS) entry which is preliminary data.</text>
</comment>
<evidence type="ECO:0000313" key="3">
    <source>
        <dbReference type="Proteomes" id="UP000266327"/>
    </source>
</evidence>
<feature type="chain" id="PRO_5017442416" description="Poly(3-hydroxybutyrate) depolymerase" evidence="1">
    <location>
        <begin position="21"/>
        <end position="128"/>
    </location>
</feature>
<dbReference type="InterPro" id="IPR029058">
    <property type="entry name" value="AB_hydrolase_fold"/>
</dbReference>
<dbReference type="Gene3D" id="3.40.50.1820">
    <property type="entry name" value="alpha/beta hydrolase"/>
    <property type="match status" value="1"/>
</dbReference>